<gene>
    <name evidence="3" type="ORF">METZ01_LOCUS306964</name>
</gene>
<evidence type="ECO:0000313" key="3">
    <source>
        <dbReference type="EMBL" id="SVC54110.1"/>
    </source>
</evidence>
<dbReference type="InterPro" id="IPR028082">
    <property type="entry name" value="Peripla_BP_I"/>
</dbReference>
<dbReference type="AlphaFoldDB" id="A0A382N013"/>
<evidence type="ECO:0000256" key="1">
    <source>
        <dbReference type="ARBA" id="ARBA00022729"/>
    </source>
</evidence>
<feature type="domain" description="Leucine-binding protein" evidence="2">
    <location>
        <begin position="38"/>
        <end position="157"/>
    </location>
</feature>
<dbReference type="Gene3D" id="3.40.50.2300">
    <property type="match status" value="1"/>
</dbReference>
<accession>A0A382N013</accession>
<dbReference type="EMBL" id="UINC01096870">
    <property type="protein sequence ID" value="SVC54110.1"/>
    <property type="molecule type" value="Genomic_DNA"/>
</dbReference>
<proteinExistence type="predicted"/>
<dbReference type="PANTHER" id="PTHR47235">
    <property type="entry name" value="BLR6548 PROTEIN"/>
    <property type="match status" value="1"/>
</dbReference>
<reference evidence="3" key="1">
    <citation type="submission" date="2018-05" db="EMBL/GenBank/DDBJ databases">
        <authorList>
            <person name="Lanie J.A."/>
            <person name="Ng W.-L."/>
            <person name="Kazmierczak K.M."/>
            <person name="Andrzejewski T.M."/>
            <person name="Davidsen T.M."/>
            <person name="Wayne K.J."/>
            <person name="Tettelin H."/>
            <person name="Glass J.I."/>
            <person name="Rusch D."/>
            <person name="Podicherti R."/>
            <person name="Tsui H.-C.T."/>
            <person name="Winkler M.E."/>
        </authorList>
    </citation>
    <scope>NUCLEOTIDE SEQUENCE</scope>
</reference>
<name>A0A382N013_9ZZZZ</name>
<dbReference type="PANTHER" id="PTHR47235:SF1">
    <property type="entry name" value="BLR6548 PROTEIN"/>
    <property type="match status" value="1"/>
</dbReference>
<dbReference type="PROSITE" id="PS51257">
    <property type="entry name" value="PROKAR_LIPOPROTEIN"/>
    <property type="match status" value="1"/>
</dbReference>
<dbReference type="InterPro" id="IPR028081">
    <property type="entry name" value="Leu-bd"/>
</dbReference>
<dbReference type="Pfam" id="PF13458">
    <property type="entry name" value="Peripla_BP_6"/>
    <property type="match status" value="1"/>
</dbReference>
<evidence type="ECO:0000259" key="2">
    <source>
        <dbReference type="Pfam" id="PF13458"/>
    </source>
</evidence>
<organism evidence="3">
    <name type="scientific">marine metagenome</name>
    <dbReference type="NCBI Taxonomy" id="408172"/>
    <lineage>
        <taxon>unclassified sequences</taxon>
        <taxon>metagenomes</taxon>
        <taxon>ecological metagenomes</taxon>
    </lineage>
</organism>
<protein>
    <recommendedName>
        <fullName evidence="2">Leucine-binding protein domain-containing protein</fullName>
    </recommendedName>
</protein>
<sequence length="186" mass="20009">MKNLFRVLAVGLALSVVAVACGSDEAKVEYGAGVTEDTVRVGAIADLSGIFAPLVVQIIDAQQSYWDKVNADGGIAGRQVDFVVEDNGYDVPTHLEKYELMRDPDNGVVLLSQSTGSPHTAAIAEMLVEDGLAAIPLSWYSAWPDPAFGENVFESYSNYCYESINGVEFLRDYMASEMGNDSPTLA</sequence>
<feature type="non-terminal residue" evidence="3">
    <location>
        <position position="186"/>
    </location>
</feature>
<dbReference type="SUPFAM" id="SSF53822">
    <property type="entry name" value="Periplasmic binding protein-like I"/>
    <property type="match status" value="1"/>
</dbReference>
<keyword evidence="1" id="KW-0732">Signal</keyword>